<dbReference type="InterPro" id="IPR021341">
    <property type="entry name" value="DUF2958"/>
</dbReference>
<reference evidence="1 2" key="1">
    <citation type="submission" date="2020-07" db="EMBL/GenBank/DDBJ databases">
        <title>Description of Kordia aestuariivivens sp. nov., isolated from a tidal flat.</title>
        <authorList>
            <person name="Park S."/>
            <person name="Yoon J.-H."/>
        </authorList>
    </citation>
    <scope>NUCLEOTIDE SEQUENCE [LARGE SCALE GENOMIC DNA]</scope>
    <source>
        <strain evidence="1 2">YSTF-M3</strain>
    </source>
</reference>
<sequence>MKLITKELKQRFEEVGRQDENPLVVAKFFDPAGSGTWYATEYDVETNICFGYVTGLAFDEWGSFSITEMEAIKRPFGLTIERDLHFEEIRFNTLMNINS</sequence>
<name>A0ABR7QFG6_9FLAO</name>
<gene>
    <name evidence="1" type="ORF">H2O64_21685</name>
</gene>
<comment type="caution">
    <text evidence="1">The sequence shown here is derived from an EMBL/GenBank/DDBJ whole genome shotgun (WGS) entry which is preliminary data.</text>
</comment>
<accession>A0ABR7QFG6</accession>
<evidence type="ECO:0000313" key="2">
    <source>
        <dbReference type="Proteomes" id="UP000619238"/>
    </source>
</evidence>
<keyword evidence="2" id="KW-1185">Reference proteome</keyword>
<protein>
    <submittedName>
        <fullName evidence="1">DUF2958 domain-containing protein</fullName>
    </submittedName>
</protein>
<dbReference type="Pfam" id="PF11171">
    <property type="entry name" value="DUF2958"/>
    <property type="match status" value="1"/>
</dbReference>
<evidence type="ECO:0000313" key="1">
    <source>
        <dbReference type="EMBL" id="MBC8757297.1"/>
    </source>
</evidence>
<dbReference type="EMBL" id="JACGWS010000018">
    <property type="protein sequence ID" value="MBC8757297.1"/>
    <property type="molecule type" value="Genomic_DNA"/>
</dbReference>
<proteinExistence type="predicted"/>
<dbReference type="Proteomes" id="UP000619238">
    <property type="component" value="Unassembled WGS sequence"/>
</dbReference>
<dbReference type="RefSeq" id="WP_187564340.1">
    <property type="nucleotide sequence ID" value="NZ_JACGWS010000018.1"/>
</dbReference>
<organism evidence="1 2">
    <name type="scientific">Kordia aestuariivivens</name>
    <dbReference type="NCBI Taxonomy" id="2759037"/>
    <lineage>
        <taxon>Bacteria</taxon>
        <taxon>Pseudomonadati</taxon>
        <taxon>Bacteroidota</taxon>
        <taxon>Flavobacteriia</taxon>
        <taxon>Flavobacteriales</taxon>
        <taxon>Flavobacteriaceae</taxon>
        <taxon>Kordia</taxon>
    </lineage>
</organism>